<feature type="transmembrane region" description="Helical" evidence="4">
    <location>
        <begin position="170"/>
        <end position="190"/>
    </location>
</feature>
<feature type="transmembrane region" description="Helical" evidence="4">
    <location>
        <begin position="234"/>
        <end position="260"/>
    </location>
</feature>
<feature type="domain" description="Major facilitator superfamily (MFS) profile" evidence="5">
    <location>
        <begin position="11"/>
        <end position="415"/>
    </location>
</feature>
<feature type="transmembrane region" description="Helical" evidence="4">
    <location>
        <begin position="313"/>
        <end position="339"/>
    </location>
</feature>
<dbReference type="SUPFAM" id="SSF103473">
    <property type="entry name" value="MFS general substrate transporter"/>
    <property type="match status" value="1"/>
</dbReference>
<keyword evidence="3 4" id="KW-0472">Membrane</keyword>
<feature type="transmembrane region" description="Helical" evidence="4">
    <location>
        <begin position="105"/>
        <end position="126"/>
    </location>
</feature>
<keyword evidence="7" id="KW-1185">Reference proteome</keyword>
<dbReference type="EMBL" id="SRXT01000007">
    <property type="protein sequence ID" value="TGX50145.1"/>
    <property type="molecule type" value="Genomic_DNA"/>
</dbReference>
<sequence length="424" mass="44855">MIRPARRYHPAMLVVAVTFLALLFSAGLRSAPGVMMLPLEQHFGWDRATISFSAALGLLLYGLVGPFAAALMMSFGIKRTMLVGLALMAVSTFASQWMTAPWHYVLSWGVLSGIGSGAVASVLGAAVVNRWFATRQGLVMGLLSASTATGALVFLPFLAWLSQGGAWKPVALAVSLGCAALIPIVALLIPEHPEARNVRRFGEADDTPPPAPLKQAATPWLAIEALVRAARTPIFWLLAGTFFVCGLTTNGLVGTHMIAFCGDHGIAAVAAAGLLSMMGFFDLIGTTASGWLTDRYDPRRLLAVYYGLRGLSLLALPFIDFGPVSLTIFAIFYGLDWIATVPPTVKLANQSFGERDAPIIFGWVLVAHQIGAAVAAFGAGVIREQVGTYTPAFVAAGVFAVLASLVFVIGFGRRDPIRADPLPA</sequence>
<dbReference type="Pfam" id="PF07690">
    <property type="entry name" value="MFS_1"/>
    <property type="match status" value="1"/>
</dbReference>
<dbReference type="PROSITE" id="PS50850">
    <property type="entry name" value="MFS"/>
    <property type="match status" value="1"/>
</dbReference>
<evidence type="ECO:0000313" key="6">
    <source>
        <dbReference type="EMBL" id="TGX50145.1"/>
    </source>
</evidence>
<name>A0A4S1X402_9SPHN</name>
<dbReference type="CDD" id="cd17355">
    <property type="entry name" value="MFS_YcxA_like"/>
    <property type="match status" value="1"/>
</dbReference>
<gene>
    <name evidence="6" type="ORF">E5A73_17125</name>
</gene>
<comment type="caution">
    <text evidence="6">The sequence shown here is derived from an EMBL/GenBank/DDBJ whole genome shotgun (WGS) entry which is preliminary data.</text>
</comment>
<evidence type="ECO:0000256" key="4">
    <source>
        <dbReference type="SAM" id="Phobius"/>
    </source>
</evidence>
<feature type="transmembrane region" description="Helical" evidence="4">
    <location>
        <begin position="138"/>
        <end position="158"/>
    </location>
</feature>
<dbReference type="InterPro" id="IPR011701">
    <property type="entry name" value="MFS"/>
</dbReference>
<dbReference type="InterPro" id="IPR020846">
    <property type="entry name" value="MFS_dom"/>
</dbReference>
<dbReference type="GO" id="GO:0022857">
    <property type="term" value="F:transmembrane transporter activity"/>
    <property type="evidence" value="ECO:0007669"/>
    <property type="project" value="InterPro"/>
</dbReference>
<keyword evidence="1 4" id="KW-0812">Transmembrane</keyword>
<dbReference type="Proteomes" id="UP000306147">
    <property type="component" value="Unassembled WGS sequence"/>
</dbReference>
<evidence type="ECO:0000313" key="7">
    <source>
        <dbReference type="Proteomes" id="UP000306147"/>
    </source>
</evidence>
<dbReference type="Gene3D" id="1.20.1250.20">
    <property type="entry name" value="MFS general substrate transporter like domains"/>
    <property type="match status" value="2"/>
</dbReference>
<dbReference type="RefSeq" id="WP_135965072.1">
    <property type="nucleotide sequence ID" value="NZ_SRXT01000007.1"/>
</dbReference>
<protein>
    <submittedName>
        <fullName evidence="6">MFS transporter</fullName>
    </submittedName>
</protein>
<feature type="transmembrane region" description="Helical" evidence="4">
    <location>
        <begin position="266"/>
        <end position="292"/>
    </location>
</feature>
<dbReference type="InterPro" id="IPR036259">
    <property type="entry name" value="MFS_trans_sf"/>
</dbReference>
<organism evidence="6 7">
    <name type="scientific">Sphingomonas gei</name>
    <dbReference type="NCBI Taxonomy" id="1395960"/>
    <lineage>
        <taxon>Bacteria</taxon>
        <taxon>Pseudomonadati</taxon>
        <taxon>Pseudomonadota</taxon>
        <taxon>Alphaproteobacteria</taxon>
        <taxon>Sphingomonadales</taxon>
        <taxon>Sphingomonadaceae</taxon>
        <taxon>Sphingomonas</taxon>
    </lineage>
</organism>
<feature type="transmembrane region" description="Helical" evidence="4">
    <location>
        <begin position="389"/>
        <end position="412"/>
    </location>
</feature>
<feature type="transmembrane region" description="Helical" evidence="4">
    <location>
        <begin position="80"/>
        <end position="99"/>
    </location>
</feature>
<evidence type="ECO:0000256" key="2">
    <source>
        <dbReference type="ARBA" id="ARBA00022989"/>
    </source>
</evidence>
<feature type="transmembrane region" description="Helical" evidence="4">
    <location>
        <begin position="359"/>
        <end position="382"/>
    </location>
</feature>
<reference evidence="6 7" key="1">
    <citation type="submission" date="2019-04" db="EMBL/GenBank/DDBJ databases">
        <title>Sphingomonas psychrotolerans sp. nov., isolated from soil in the Tianshan Mountains, Xinjiang, China.</title>
        <authorList>
            <person name="Luo Y."/>
            <person name="Sheng H."/>
        </authorList>
    </citation>
    <scope>NUCLEOTIDE SEQUENCE [LARGE SCALE GENOMIC DNA]</scope>
    <source>
        <strain evidence="6 7">ZFGT-11</strain>
    </source>
</reference>
<evidence type="ECO:0000259" key="5">
    <source>
        <dbReference type="PROSITE" id="PS50850"/>
    </source>
</evidence>
<dbReference type="AlphaFoldDB" id="A0A4S1X402"/>
<accession>A0A4S1X402</accession>
<dbReference type="InterPro" id="IPR050327">
    <property type="entry name" value="Proton-linked_MCT"/>
</dbReference>
<dbReference type="PANTHER" id="PTHR11360:SF284">
    <property type="entry name" value="EG:103B4.3 PROTEIN-RELATED"/>
    <property type="match status" value="1"/>
</dbReference>
<evidence type="ECO:0000256" key="1">
    <source>
        <dbReference type="ARBA" id="ARBA00022692"/>
    </source>
</evidence>
<dbReference type="OrthoDB" id="146345at2"/>
<dbReference type="PANTHER" id="PTHR11360">
    <property type="entry name" value="MONOCARBOXYLATE TRANSPORTER"/>
    <property type="match status" value="1"/>
</dbReference>
<feature type="transmembrane region" description="Helical" evidence="4">
    <location>
        <begin position="54"/>
        <end position="73"/>
    </location>
</feature>
<keyword evidence="2 4" id="KW-1133">Transmembrane helix</keyword>
<proteinExistence type="predicted"/>
<evidence type="ECO:0000256" key="3">
    <source>
        <dbReference type="ARBA" id="ARBA00023136"/>
    </source>
</evidence>